<evidence type="ECO:0000313" key="2">
    <source>
        <dbReference type="EMBL" id="PSR52441.1"/>
    </source>
</evidence>
<gene>
    <name evidence="2" type="ORF">AHMF7605_02320</name>
</gene>
<dbReference type="Pfam" id="PF03358">
    <property type="entry name" value="FMN_red"/>
    <property type="match status" value="1"/>
</dbReference>
<dbReference type="GO" id="GO:0016491">
    <property type="term" value="F:oxidoreductase activity"/>
    <property type="evidence" value="ECO:0007669"/>
    <property type="project" value="InterPro"/>
</dbReference>
<accession>A0A2T2YA85</accession>
<organism evidence="2 3">
    <name type="scientific">Adhaeribacter arboris</name>
    <dbReference type="NCBI Taxonomy" id="2072846"/>
    <lineage>
        <taxon>Bacteria</taxon>
        <taxon>Pseudomonadati</taxon>
        <taxon>Bacteroidota</taxon>
        <taxon>Cytophagia</taxon>
        <taxon>Cytophagales</taxon>
        <taxon>Hymenobacteraceae</taxon>
        <taxon>Adhaeribacter</taxon>
    </lineage>
</organism>
<dbReference type="EMBL" id="PYFT01000001">
    <property type="protein sequence ID" value="PSR52441.1"/>
    <property type="molecule type" value="Genomic_DNA"/>
</dbReference>
<dbReference type="GO" id="GO:0005829">
    <property type="term" value="C:cytosol"/>
    <property type="evidence" value="ECO:0007669"/>
    <property type="project" value="TreeGrafter"/>
</dbReference>
<dbReference type="PANTHER" id="PTHR30543">
    <property type="entry name" value="CHROMATE REDUCTASE"/>
    <property type="match status" value="1"/>
</dbReference>
<evidence type="ECO:0000313" key="3">
    <source>
        <dbReference type="Proteomes" id="UP000240357"/>
    </source>
</evidence>
<dbReference type="SUPFAM" id="SSF52218">
    <property type="entry name" value="Flavoproteins"/>
    <property type="match status" value="1"/>
</dbReference>
<sequence>MKILGISGSLKTTSKNSVLVRAIQTFIPTNWHYTIYNGLDDLPHFSPERDIDPAPEAVQKLRSLLQTADAVLICTPEYAHGMPGSLKNALDWTVSSGEFVNKPVAALSASPSMMGGDKAHAGLVQTLTVLSAIIPEEAKIIIPGIPQKLDSNGELMDGTTIQRVKQMLEVLAETVVKGN</sequence>
<evidence type="ECO:0000259" key="1">
    <source>
        <dbReference type="Pfam" id="PF03358"/>
    </source>
</evidence>
<proteinExistence type="predicted"/>
<dbReference type="OrthoDB" id="9812295at2"/>
<dbReference type="AlphaFoldDB" id="A0A2T2YA85"/>
<dbReference type="GO" id="GO:0010181">
    <property type="term" value="F:FMN binding"/>
    <property type="evidence" value="ECO:0007669"/>
    <property type="project" value="TreeGrafter"/>
</dbReference>
<dbReference type="InterPro" id="IPR050712">
    <property type="entry name" value="NAD(P)H-dep_reductase"/>
</dbReference>
<name>A0A2T2YA85_9BACT</name>
<dbReference type="Gene3D" id="3.40.50.360">
    <property type="match status" value="1"/>
</dbReference>
<reference evidence="2 3" key="1">
    <citation type="submission" date="2018-03" db="EMBL/GenBank/DDBJ databases">
        <title>Adhaeribacter sp. HMF7605 Genome sequencing and assembly.</title>
        <authorList>
            <person name="Kang H."/>
            <person name="Kang J."/>
            <person name="Cha I."/>
            <person name="Kim H."/>
            <person name="Joh K."/>
        </authorList>
    </citation>
    <scope>NUCLEOTIDE SEQUENCE [LARGE SCALE GENOMIC DNA]</scope>
    <source>
        <strain evidence="2 3">HMF7605</strain>
    </source>
</reference>
<dbReference type="InterPro" id="IPR029039">
    <property type="entry name" value="Flavoprotein-like_sf"/>
</dbReference>
<comment type="caution">
    <text evidence="2">The sequence shown here is derived from an EMBL/GenBank/DDBJ whole genome shotgun (WGS) entry which is preliminary data.</text>
</comment>
<dbReference type="InterPro" id="IPR005025">
    <property type="entry name" value="FMN_Rdtase-like_dom"/>
</dbReference>
<feature type="domain" description="NADPH-dependent FMN reductase-like" evidence="1">
    <location>
        <begin position="1"/>
        <end position="142"/>
    </location>
</feature>
<dbReference type="RefSeq" id="WP_106926065.1">
    <property type="nucleotide sequence ID" value="NZ_PYFT01000001.1"/>
</dbReference>
<keyword evidence="3" id="KW-1185">Reference proteome</keyword>
<dbReference type="Proteomes" id="UP000240357">
    <property type="component" value="Unassembled WGS sequence"/>
</dbReference>
<dbReference type="PANTHER" id="PTHR30543:SF21">
    <property type="entry name" value="NAD(P)H-DEPENDENT FMN REDUCTASE LOT6"/>
    <property type="match status" value="1"/>
</dbReference>
<protein>
    <submittedName>
        <fullName evidence="2">Flavoprotein</fullName>
    </submittedName>
</protein>